<feature type="domain" description="Methyltransferase FkbM" evidence="1">
    <location>
        <begin position="197"/>
        <end position="339"/>
    </location>
</feature>
<keyword evidence="4" id="KW-1185">Reference proteome</keyword>
<name>A0A099CTE3_9GAMM</name>
<gene>
    <name evidence="3" type="ORF">HNQ86_002908</name>
    <name evidence="2" type="ORF">LF63_0111690</name>
</gene>
<reference evidence="2 4" key="1">
    <citation type="submission" date="2014-09" db="EMBL/GenBank/DDBJ databases">
        <title>Xanthomonadaceae 3.5X direct submission.</title>
        <authorList>
            <person name="Fang T."/>
            <person name="Wang H."/>
        </authorList>
    </citation>
    <scope>NUCLEOTIDE SEQUENCE [LARGE SCALE GENOMIC DNA]</scope>
    <source>
        <strain evidence="2 4">3.5X</strain>
    </source>
</reference>
<dbReference type="GO" id="GO:0032259">
    <property type="term" value="P:methylation"/>
    <property type="evidence" value="ECO:0007669"/>
    <property type="project" value="UniProtKB-KW"/>
</dbReference>
<dbReference type="Pfam" id="PF05050">
    <property type="entry name" value="Methyltransf_21"/>
    <property type="match status" value="1"/>
</dbReference>
<proteinExistence type="predicted"/>
<evidence type="ECO:0000313" key="4">
    <source>
        <dbReference type="Proteomes" id="UP000029708"/>
    </source>
</evidence>
<reference evidence="3 5" key="2">
    <citation type="submission" date="2020-08" db="EMBL/GenBank/DDBJ databases">
        <title>Genomic Encyclopedia of Type Strains, Phase IV (KMG-IV): sequencing the most valuable type-strain genomes for metagenomic binning, comparative biology and taxonomic classification.</title>
        <authorList>
            <person name="Goeker M."/>
        </authorList>
    </citation>
    <scope>NUCLEOTIDE SEQUENCE [LARGE SCALE GENOMIC DNA]</scope>
    <source>
        <strain evidence="3 5">DSM 107085</strain>
    </source>
</reference>
<dbReference type="InterPro" id="IPR006342">
    <property type="entry name" value="FkbM_mtfrase"/>
</dbReference>
<dbReference type="InterPro" id="IPR029063">
    <property type="entry name" value="SAM-dependent_MTases_sf"/>
</dbReference>
<dbReference type="Proteomes" id="UP000560000">
    <property type="component" value="Unassembled WGS sequence"/>
</dbReference>
<keyword evidence="2" id="KW-0489">Methyltransferase</keyword>
<dbReference type="AlphaFoldDB" id="A0A099CTE3"/>
<dbReference type="OrthoDB" id="9814604at2"/>
<keyword evidence="2" id="KW-0808">Transferase</keyword>
<dbReference type="Proteomes" id="UP000029708">
    <property type="component" value="Unassembled WGS sequence"/>
</dbReference>
<dbReference type="EMBL" id="JACHET010000001">
    <property type="protein sequence ID" value="MBB6185563.1"/>
    <property type="molecule type" value="Genomic_DNA"/>
</dbReference>
<dbReference type="RefSeq" id="WP_043102021.1">
    <property type="nucleotide sequence ID" value="NZ_JACHET010000001.1"/>
</dbReference>
<organism evidence="2 4">
    <name type="scientific">Oleiagrimonas soli</name>
    <dbReference type="NCBI Taxonomy" id="1543381"/>
    <lineage>
        <taxon>Bacteria</taxon>
        <taxon>Pseudomonadati</taxon>
        <taxon>Pseudomonadota</taxon>
        <taxon>Gammaproteobacteria</taxon>
        <taxon>Lysobacterales</taxon>
        <taxon>Rhodanobacteraceae</taxon>
        <taxon>Oleiagrimonas</taxon>
    </lineage>
</organism>
<dbReference type="NCBIfam" id="TIGR01444">
    <property type="entry name" value="fkbM_fam"/>
    <property type="match status" value="1"/>
</dbReference>
<sequence>MNLQDVLDQTLSRLDRRSKLAQRFLESSSHLKRFAIGRNEDTLQLHRHIGIDGIIDDYGIDTDTWHGIPIMRTSEVPIDAVIANCSTSISPIAVRNHLQNSGFRSVVSLHELIVASNGTLSWPVFVSAQRKEMREHLDAWVDIYDTLADDVSRTTFLDVLRFRISADPDYMKAYEVRVEEQYFEDFMGFSHEVFVDAGGFDGDTSEAFAIRYPGYKKILLFEPSNANMSAARQRLSGFRDIDFHDVGLSDTKTTLHFDENAGSAASVKTSGTAVIAVDTLDALVEEPVTFIKMDLEGWECRALEGARRHIAEERPKLAIAIYHDAADARRIYDYILGFGHDYKVFLRHYTQGWSETIMFFV</sequence>
<dbReference type="PANTHER" id="PTHR34203:SF15">
    <property type="entry name" value="SLL1173 PROTEIN"/>
    <property type="match status" value="1"/>
</dbReference>
<dbReference type="SUPFAM" id="SSF53335">
    <property type="entry name" value="S-adenosyl-L-methionine-dependent methyltransferases"/>
    <property type="match status" value="1"/>
</dbReference>
<evidence type="ECO:0000313" key="3">
    <source>
        <dbReference type="EMBL" id="MBB6185563.1"/>
    </source>
</evidence>
<dbReference type="EMBL" id="JROI01000013">
    <property type="protein sequence ID" value="KGI77248.1"/>
    <property type="molecule type" value="Genomic_DNA"/>
</dbReference>
<evidence type="ECO:0000259" key="1">
    <source>
        <dbReference type="Pfam" id="PF05050"/>
    </source>
</evidence>
<dbReference type="GO" id="GO:0008168">
    <property type="term" value="F:methyltransferase activity"/>
    <property type="evidence" value="ECO:0007669"/>
    <property type="project" value="UniProtKB-KW"/>
</dbReference>
<dbReference type="STRING" id="1543381.LF63_0111690"/>
<comment type="caution">
    <text evidence="2">The sequence shown here is derived from an EMBL/GenBank/DDBJ whole genome shotgun (WGS) entry which is preliminary data.</text>
</comment>
<dbReference type="InterPro" id="IPR052514">
    <property type="entry name" value="SAM-dependent_MTase"/>
</dbReference>
<dbReference type="HOGENOM" id="CLU_048284_0_0_6"/>
<accession>A0A099CTE3</accession>
<protein>
    <submittedName>
        <fullName evidence="3">FkbM family methyltransferase</fullName>
    </submittedName>
    <submittedName>
        <fullName evidence="2">Methyltransferase FkbM</fullName>
    </submittedName>
</protein>
<dbReference type="Gene3D" id="3.40.50.150">
    <property type="entry name" value="Vaccinia Virus protein VP39"/>
    <property type="match status" value="1"/>
</dbReference>
<evidence type="ECO:0000313" key="2">
    <source>
        <dbReference type="EMBL" id="KGI77248.1"/>
    </source>
</evidence>
<evidence type="ECO:0000313" key="5">
    <source>
        <dbReference type="Proteomes" id="UP000560000"/>
    </source>
</evidence>
<dbReference type="PANTHER" id="PTHR34203">
    <property type="entry name" value="METHYLTRANSFERASE, FKBM FAMILY PROTEIN"/>
    <property type="match status" value="1"/>
</dbReference>